<organism evidence="2 3">
    <name type="scientific">Monodon monoceros</name>
    <name type="common">Narwhal</name>
    <name type="synonym">Ceratodon monodon</name>
    <dbReference type="NCBI Taxonomy" id="40151"/>
    <lineage>
        <taxon>Eukaryota</taxon>
        <taxon>Metazoa</taxon>
        <taxon>Chordata</taxon>
        <taxon>Craniata</taxon>
        <taxon>Vertebrata</taxon>
        <taxon>Euteleostomi</taxon>
        <taxon>Mammalia</taxon>
        <taxon>Eutheria</taxon>
        <taxon>Laurasiatheria</taxon>
        <taxon>Artiodactyla</taxon>
        <taxon>Whippomorpha</taxon>
        <taxon>Cetacea</taxon>
        <taxon>Odontoceti</taxon>
        <taxon>Monodontidae</taxon>
        <taxon>Monodon</taxon>
    </lineage>
</organism>
<feature type="non-terminal residue" evidence="2">
    <location>
        <position position="211"/>
    </location>
</feature>
<evidence type="ECO:0000313" key="3">
    <source>
        <dbReference type="Proteomes" id="UP000308365"/>
    </source>
</evidence>
<protein>
    <submittedName>
        <fullName evidence="2">Uncharacterized protein</fullName>
    </submittedName>
</protein>
<reference evidence="3" key="1">
    <citation type="journal article" date="2019" name="IScience">
        <title>Narwhal Genome Reveals Long-Term Low Genetic Diversity despite Current Large Abundance Size.</title>
        <authorList>
            <person name="Westbury M.V."/>
            <person name="Petersen B."/>
            <person name="Garde E."/>
            <person name="Heide-Jorgensen M.P."/>
            <person name="Lorenzen E.D."/>
        </authorList>
    </citation>
    <scope>NUCLEOTIDE SEQUENCE [LARGE SCALE GENOMIC DNA]</scope>
</reference>
<sequence>MAKVKVQKHIHQQPVTKGRSRKISFTAPRSLAAHDWMMSSFARVREVRHYGLGKEALNGEIKDQNADLNSAMGLHAPLHSYPDGLQAGYGPRPTEKAHQHDEGCCHSLSIPWSMAVLQCTQSAHSRPGPPIPLFGGLSSSPIHHQGPVISPVDVQLLLDISVLEQRCSSCYLGRLTSASAPTYWEFCVFTGRRTTKRSRETACGRLYVIME</sequence>
<dbReference type="EMBL" id="RWIC01000044">
    <property type="protein sequence ID" value="TKC51850.1"/>
    <property type="molecule type" value="Genomic_DNA"/>
</dbReference>
<evidence type="ECO:0000313" key="2">
    <source>
        <dbReference type="EMBL" id="TKC51850.1"/>
    </source>
</evidence>
<feature type="compositionally biased region" description="Basic residues" evidence="1">
    <location>
        <begin position="1"/>
        <end position="11"/>
    </location>
</feature>
<accession>A0A4V5PB14</accession>
<comment type="caution">
    <text evidence="2">The sequence shown here is derived from an EMBL/GenBank/DDBJ whole genome shotgun (WGS) entry which is preliminary data.</text>
</comment>
<dbReference type="AlphaFoldDB" id="A0A4V5PB14"/>
<evidence type="ECO:0000256" key="1">
    <source>
        <dbReference type="SAM" id="MobiDB-lite"/>
    </source>
</evidence>
<proteinExistence type="predicted"/>
<dbReference type="Proteomes" id="UP000308365">
    <property type="component" value="Unassembled WGS sequence"/>
</dbReference>
<gene>
    <name evidence="2" type="ORF">EI555_000123</name>
</gene>
<name>A0A4V5PB14_MONMO</name>
<feature type="region of interest" description="Disordered" evidence="1">
    <location>
        <begin position="1"/>
        <end position="22"/>
    </location>
</feature>